<dbReference type="OrthoDB" id="9791096at2"/>
<dbReference type="GO" id="GO:0016740">
    <property type="term" value="F:transferase activity"/>
    <property type="evidence" value="ECO:0007669"/>
    <property type="project" value="UniProtKB-KW"/>
</dbReference>
<dbReference type="InterPro" id="IPR052367">
    <property type="entry name" value="Thiosulfate_ST/Rhodanese-like"/>
</dbReference>
<evidence type="ECO:0000259" key="1">
    <source>
        <dbReference type="PROSITE" id="PS50206"/>
    </source>
</evidence>
<dbReference type="Gene3D" id="3.40.250.10">
    <property type="entry name" value="Rhodanese-like domain"/>
    <property type="match status" value="1"/>
</dbReference>
<name>A0A2K8KTX4_9GAMM</name>
<evidence type="ECO:0000313" key="3">
    <source>
        <dbReference type="Proteomes" id="UP000229757"/>
    </source>
</evidence>
<reference evidence="2 3" key="1">
    <citation type="journal article" date="2017" name="Environ. Microbiol.">
        <title>Genomic and physiological analyses of 'Reinekea forsetii' reveal a versatile opportunistic lifestyle during spring algae blooms.</title>
        <authorList>
            <person name="Avci B."/>
            <person name="Hahnke R.L."/>
            <person name="Chafee M."/>
            <person name="Fischer T."/>
            <person name="Gruber-Vodicka H."/>
            <person name="Tegetmeyer H.E."/>
            <person name="Harder J."/>
            <person name="Fuchs B.M."/>
            <person name="Amann R.I."/>
            <person name="Teeling H."/>
        </authorList>
    </citation>
    <scope>NUCLEOTIDE SEQUENCE [LARGE SCALE GENOMIC DNA]</scope>
    <source>
        <strain evidence="2 3">Hel1_31_D35</strain>
    </source>
</reference>
<dbReference type="CDD" id="cd00158">
    <property type="entry name" value="RHOD"/>
    <property type="match status" value="1"/>
</dbReference>
<organism evidence="2 3">
    <name type="scientific">Reinekea forsetii</name>
    <dbReference type="NCBI Taxonomy" id="1336806"/>
    <lineage>
        <taxon>Bacteria</taxon>
        <taxon>Pseudomonadati</taxon>
        <taxon>Pseudomonadota</taxon>
        <taxon>Gammaproteobacteria</taxon>
        <taxon>Oceanospirillales</taxon>
        <taxon>Saccharospirillaceae</taxon>
        <taxon>Reinekea</taxon>
    </lineage>
</organism>
<feature type="domain" description="Rhodanese" evidence="1">
    <location>
        <begin position="20"/>
        <end position="105"/>
    </location>
</feature>
<dbReference type="PANTHER" id="PTHR45431:SF3">
    <property type="entry name" value="RHODANESE-LIKE DOMAIN-CONTAINING PROTEIN 15, CHLOROPLASTIC"/>
    <property type="match status" value="1"/>
</dbReference>
<gene>
    <name evidence="2" type="ORF">REIFOR_01609</name>
</gene>
<dbReference type="SUPFAM" id="SSF52821">
    <property type="entry name" value="Rhodanese/Cell cycle control phosphatase"/>
    <property type="match status" value="1"/>
</dbReference>
<dbReference type="KEGG" id="rfo:REIFOR_01609"/>
<evidence type="ECO:0000313" key="2">
    <source>
        <dbReference type="EMBL" id="ATX76754.1"/>
    </source>
</evidence>
<dbReference type="InterPro" id="IPR001763">
    <property type="entry name" value="Rhodanese-like_dom"/>
</dbReference>
<sequence length="106" mass="11442">MFGFLKKLFADDTDALLDALRQGASIIDVRSAAEFSSGSVTGAINIAHTDIGNAQIQIATLSVPIIVCCASGMRSSMALEELKRMGFDPVINGKTWNRIEQLKQKL</sequence>
<dbReference type="AlphaFoldDB" id="A0A2K8KTX4"/>
<dbReference type="SMART" id="SM00450">
    <property type="entry name" value="RHOD"/>
    <property type="match status" value="1"/>
</dbReference>
<proteinExistence type="predicted"/>
<dbReference type="PROSITE" id="PS50206">
    <property type="entry name" value="RHODANESE_3"/>
    <property type="match status" value="1"/>
</dbReference>
<keyword evidence="2" id="KW-0808">Transferase</keyword>
<dbReference type="Pfam" id="PF00581">
    <property type="entry name" value="Rhodanese"/>
    <property type="match status" value="1"/>
</dbReference>
<dbReference type="InterPro" id="IPR036873">
    <property type="entry name" value="Rhodanese-like_dom_sf"/>
</dbReference>
<dbReference type="PANTHER" id="PTHR45431">
    <property type="entry name" value="RHODANESE-LIKE DOMAIN-CONTAINING PROTEIN 15, CHLOROPLASTIC"/>
    <property type="match status" value="1"/>
</dbReference>
<dbReference type="EMBL" id="CP011797">
    <property type="protein sequence ID" value="ATX76754.1"/>
    <property type="molecule type" value="Genomic_DNA"/>
</dbReference>
<protein>
    <submittedName>
        <fullName evidence="2">Rhodanese-related protein sulfurtransferase</fullName>
    </submittedName>
</protein>
<dbReference type="RefSeq" id="WP_100257069.1">
    <property type="nucleotide sequence ID" value="NZ_CP011797.1"/>
</dbReference>
<accession>A0A2K8KTX4</accession>
<keyword evidence="3" id="KW-1185">Reference proteome</keyword>
<dbReference type="Proteomes" id="UP000229757">
    <property type="component" value="Chromosome"/>
</dbReference>